<evidence type="ECO:0000256" key="5">
    <source>
        <dbReference type="ARBA" id="ARBA00022840"/>
    </source>
</evidence>
<feature type="domain" description="Protein kinase" evidence="7">
    <location>
        <begin position="1"/>
        <end position="293"/>
    </location>
</feature>
<evidence type="ECO:0000256" key="6">
    <source>
        <dbReference type="SAM" id="Phobius"/>
    </source>
</evidence>
<evidence type="ECO:0000313" key="9">
    <source>
        <dbReference type="Proteomes" id="UP000237968"/>
    </source>
</evidence>
<dbReference type="OrthoDB" id="9801841at2"/>
<name>A0A2S9YBI3_9BACT</name>
<evidence type="ECO:0000259" key="7">
    <source>
        <dbReference type="PROSITE" id="PS50011"/>
    </source>
</evidence>
<evidence type="ECO:0000256" key="3">
    <source>
        <dbReference type="ARBA" id="ARBA00022741"/>
    </source>
</evidence>
<dbReference type="PROSITE" id="PS50011">
    <property type="entry name" value="PROTEIN_KINASE_DOM"/>
    <property type="match status" value="1"/>
</dbReference>
<dbReference type="AlphaFoldDB" id="A0A2S9YBI3"/>
<keyword evidence="2 8" id="KW-0808">Transferase</keyword>
<dbReference type="InterPro" id="IPR000719">
    <property type="entry name" value="Prot_kinase_dom"/>
</dbReference>
<dbReference type="GO" id="GO:0004674">
    <property type="term" value="F:protein serine/threonine kinase activity"/>
    <property type="evidence" value="ECO:0007669"/>
    <property type="project" value="UniProtKB-KW"/>
</dbReference>
<dbReference type="Gene3D" id="1.10.510.10">
    <property type="entry name" value="Transferase(Phosphotransferase) domain 1"/>
    <property type="match status" value="1"/>
</dbReference>
<proteinExistence type="predicted"/>
<reference evidence="8 9" key="1">
    <citation type="submission" date="2018-03" db="EMBL/GenBank/DDBJ databases">
        <title>Draft Genome Sequences of the Obligatory Marine Myxobacteria Enhygromyxa salina SWB005.</title>
        <authorList>
            <person name="Poehlein A."/>
            <person name="Moghaddam J.A."/>
            <person name="Harms H."/>
            <person name="Alanjari M."/>
            <person name="Koenig G.M."/>
            <person name="Daniel R."/>
            <person name="Schaeberle T.F."/>
        </authorList>
    </citation>
    <scope>NUCLEOTIDE SEQUENCE [LARGE SCALE GENOMIC DNA]</scope>
    <source>
        <strain evidence="8 9">SWB005</strain>
    </source>
</reference>
<dbReference type="RefSeq" id="WP_106391704.1">
    <property type="nucleotide sequence ID" value="NZ_PVNK01000118.1"/>
</dbReference>
<dbReference type="EMBL" id="PVNK01000118">
    <property type="protein sequence ID" value="PRQ02465.1"/>
    <property type="molecule type" value="Genomic_DNA"/>
</dbReference>
<dbReference type="SUPFAM" id="SSF56112">
    <property type="entry name" value="Protein kinase-like (PK-like)"/>
    <property type="match status" value="1"/>
</dbReference>
<dbReference type="GO" id="GO:0005524">
    <property type="term" value="F:ATP binding"/>
    <property type="evidence" value="ECO:0007669"/>
    <property type="project" value="UniProtKB-KW"/>
</dbReference>
<keyword evidence="6" id="KW-0472">Membrane</keyword>
<dbReference type="Pfam" id="PF00069">
    <property type="entry name" value="Pkinase"/>
    <property type="match status" value="1"/>
</dbReference>
<organism evidence="8 9">
    <name type="scientific">Enhygromyxa salina</name>
    <dbReference type="NCBI Taxonomy" id="215803"/>
    <lineage>
        <taxon>Bacteria</taxon>
        <taxon>Pseudomonadati</taxon>
        <taxon>Myxococcota</taxon>
        <taxon>Polyangia</taxon>
        <taxon>Nannocystales</taxon>
        <taxon>Nannocystaceae</taxon>
        <taxon>Enhygromyxa</taxon>
    </lineage>
</organism>
<evidence type="ECO:0000256" key="2">
    <source>
        <dbReference type="ARBA" id="ARBA00022679"/>
    </source>
</evidence>
<protein>
    <submittedName>
        <fullName evidence="8">Serine/threonine-protein kinase PK-1</fullName>
        <ecNumber evidence="8">2.7.11.1</ecNumber>
    </submittedName>
</protein>
<evidence type="ECO:0000313" key="8">
    <source>
        <dbReference type="EMBL" id="PRQ02465.1"/>
    </source>
</evidence>
<evidence type="ECO:0000256" key="4">
    <source>
        <dbReference type="ARBA" id="ARBA00022777"/>
    </source>
</evidence>
<keyword evidence="1" id="KW-0723">Serine/threonine-protein kinase</keyword>
<evidence type="ECO:0000256" key="1">
    <source>
        <dbReference type="ARBA" id="ARBA00022527"/>
    </source>
</evidence>
<keyword evidence="9" id="KW-1185">Reference proteome</keyword>
<dbReference type="Proteomes" id="UP000237968">
    <property type="component" value="Unassembled WGS sequence"/>
</dbReference>
<sequence length="668" mass="71887">MTTTLSPRLRVDPLLTNARVCAGPTRRNNELRWELELADGRAARLAQLAPELASDASVRRRYRRDIAHLAELAPEGVAELLAWGPVEGDEPELEPEPDASPWRLRVQVEGESLERWLDARAPASPDEVAEKLAPLCRLLAGLHAQGVVIRDLSPNKIVSDPSGRAWLVDVGLVRTDILSTRTAASLVLESSPYTAPEMLTRTAVDGRADLYALGVLMFRALTGELPFGDTHALLRAPDQPAPKPSSLRPGLSPALDELVTQLLAVNPGARPETAGLVADVLSGDASLPSHALAQMGCQSCGASMPVGQRLCLGCGKLAVQFEHAGSEVPPEQRRKLVLRKAKEDGAFVANLRELCTELAEGEVPALNFVIGDARMYSKAEQERMLRLPVTLFNDLDLGTAEALQQRFAARGVPVEIKPLDGTDSARGPAGLTRAQRLGLGISGGVGGAIALGLGVLVHPLAAAAVMLGLVVLGVLMMMGFRKTNQRRFLRWGRSLLCLRRGPAALPASDPLVARLATIVQAKPAKDVHELVSRLALLVQRMVDHRGENAGEAAEIELAVSTLEPLIGQVEARVRAIRELDDSLAELDEGRLVRALATCAARGADSQERERLLDGLDRLRVLEVERARCLASLAEACDLARRSVDMGLRVKDPEAEHARRVKMALLALE</sequence>
<dbReference type="PANTHER" id="PTHR24351">
    <property type="entry name" value="RIBOSOMAL PROTEIN S6 KINASE"/>
    <property type="match status" value="1"/>
</dbReference>
<dbReference type="SMART" id="SM00220">
    <property type="entry name" value="S_TKc"/>
    <property type="match status" value="1"/>
</dbReference>
<keyword evidence="6" id="KW-0812">Transmembrane</keyword>
<dbReference type="InterPro" id="IPR011009">
    <property type="entry name" value="Kinase-like_dom_sf"/>
</dbReference>
<gene>
    <name evidence="8" type="primary">spk1_14</name>
    <name evidence="8" type="ORF">ENSA5_22830</name>
</gene>
<feature type="transmembrane region" description="Helical" evidence="6">
    <location>
        <begin position="462"/>
        <end position="480"/>
    </location>
</feature>
<dbReference type="EC" id="2.7.11.1" evidence="8"/>
<keyword evidence="3" id="KW-0547">Nucleotide-binding</keyword>
<keyword evidence="6" id="KW-1133">Transmembrane helix</keyword>
<comment type="caution">
    <text evidence="8">The sequence shown here is derived from an EMBL/GenBank/DDBJ whole genome shotgun (WGS) entry which is preliminary data.</text>
</comment>
<keyword evidence="5" id="KW-0067">ATP-binding</keyword>
<accession>A0A2S9YBI3</accession>
<keyword evidence="4 8" id="KW-0418">Kinase</keyword>